<dbReference type="Pfam" id="PF07398">
    <property type="entry name" value="MDMPI_C"/>
    <property type="match status" value="1"/>
</dbReference>
<evidence type="ECO:0000313" key="3">
    <source>
        <dbReference type="EMBL" id="TVZ01733.1"/>
    </source>
</evidence>
<dbReference type="GO" id="GO:0005886">
    <property type="term" value="C:plasma membrane"/>
    <property type="evidence" value="ECO:0007669"/>
    <property type="project" value="TreeGrafter"/>
</dbReference>
<evidence type="ECO:0000259" key="1">
    <source>
        <dbReference type="Pfam" id="PF07398"/>
    </source>
</evidence>
<dbReference type="GO" id="GO:0016853">
    <property type="term" value="F:isomerase activity"/>
    <property type="evidence" value="ECO:0007669"/>
    <property type="project" value="UniProtKB-KW"/>
</dbReference>
<keyword evidence="4" id="KW-1185">Reference proteome</keyword>
<dbReference type="InterPro" id="IPR024344">
    <property type="entry name" value="MDMPI_metal-binding"/>
</dbReference>
<proteinExistence type="predicted"/>
<keyword evidence="3" id="KW-0670">Pyruvate</keyword>
<reference evidence="3 4" key="1">
    <citation type="submission" date="2018-11" db="EMBL/GenBank/DDBJ databases">
        <title>Trebonia kvetii gen.nov., sp.nov., a novel acidophilic actinobacterium, and proposal of the new actinobacterial family Treboniaceae fam. nov.</title>
        <authorList>
            <person name="Rapoport D."/>
            <person name="Sagova-Mareckova M."/>
            <person name="Sedlacek I."/>
            <person name="Provaznik J."/>
            <person name="Kralova S."/>
            <person name="Pavlinic D."/>
            <person name="Benes V."/>
            <person name="Kopecky J."/>
        </authorList>
    </citation>
    <scope>NUCLEOTIDE SEQUENCE [LARGE SCALE GENOMIC DNA]</scope>
    <source>
        <strain evidence="3 4">15Tr583</strain>
    </source>
</reference>
<evidence type="ECO:0000313" key="4">
    <source>
        <dbReference type="Proteomes" id="UP000460272"/>
    </source>
</evidence>
<dbReference type="AlphaFoldDB" id="A0A6P2BX37"/>
<feature type="domain" description="Mycothiol-dependent maleylpyruvate isomerase metal-binding" evidence="2">
    <location>
        <begin position="16"/>
        <end position="126"/>
    </location>
</feature>
<keyword evidence="3" id="KW-0413">Isomerase</keyword>
<gene>
    <name evidence="3" type="ORF">EAS64_30185</name>
</gene>
<dbReference type="OrthoDB" id="3671213at2"/>
<organism evidence="3 4">
    <name type="scientific">Trebonia kvetii</name>
    <dbReference type="NCBI Taxonomy" id="2480626"/>
    <lineage>
        <taxon>Bacteria</taxon>
        <taxon>Bacillati</taxon>
        <taxon>Actinomycetota</taxon>
        <taxon>Actinomycetes</taxon>
        <taxon>Streptosporangiales</taxon>
        <taxon>Treboniaceae</taxon>
        <taxon>Trebonia</taxon>
    </lineage>
</organism>
<protein>
    <submittedName>
        <fullName evidence="3">Maleylpyruvate isomerase family mycothiol-dependent enzyme</fullName>
    </submittedName>
</protein>
<dbReference type="InterPro" id="IPR017517">
    <property type="entry name" value="Maleyloyr_isom"/>
</dbReference>
<dbReference type="Pfam" id="PF11716">
    <property type="entry name" value="MDMPI_N"/>
    <property type="match status" value="1"/>
</dbReference>
<dbReference type="SUPFAM" id="SSF109854">
    <property type="entry name" value="DinB/YfiT-like putative metalloenzymes"/>
    <property type="match status" value="1"/>
</dbReference>
<dbReference type="InterPro" id="IPR034660">
    <property type="entry name" value="DinB/YfiT-like"/>
</dbReference>
<dbReference type="NCBIfam" id="TIGR03083">
    <property type="entry name" value="maleylpyruvate isomerase family mycothiol-dependent enzyme"/>
    <property type="match status" value="1"/>
</dbReference>
<name>A0A6P2BX37_9ACTN</name>
<sequence>MENARLLECLESDYRRMREIVPGHLESRVPSCPDWTVDDLTWHVGMVYLHKAATMREGADPKPWPPSFDDSYPALTLIDDAYRQLLAEFAARNPSDPMWTWYGPDQTVGFWIRRMAQETVIHRIDAELGVREQVTPVADDLAIDGIDELLKVFVAFDVREWPKYFTEALQDSPGRSYLIRADVTTDSPSVSWLVKTAPGQFTVEGGPDEKISDDSAADVTVSGTPTDVLRWSWNRETPGMPSRVKIDGNGDALAEFRACVTTATQ</sequence>
<dbReference type="EMBL" id="RPFW01000006">
    <property type="protein sequence ID" value="TVZ01733.1"/>
    <property type="molecule type" value="Genomic_DNA"/>
</dbReference>
<dbReference type="RefSeq" id="WP_145858563.1">
    <property type="nucleotide sequence ID" value="NZ_RPFW01000006.1"/>
</dbReference>
<dbReference type="PANTHER" id="PTHR40758">
    <property type="entry name" value="CONSERVED PROTEIN"/>
    <property type="match status" value="1"/>
</dbReference>
<dbReference type="Proteomes" id="UP000460272">
    <property type="component" value="Unassembled WGS sequence"/>
</dbReference>
<evidence type="ECO:0000259" key="2">
    <source>
        <dbReference type="Pfam" id="PF11716"/>
    </source>
</evidence>
<dbReference type="InterPro" id="IPR010872">
    <property type="entry name" value="MDMPI_C-term_domain"/>
</dbReference>
<accession>A0A6P2BX37</accession>
<feature type="domain" description="MDMPI C-terminal" evidence="1">
    <location>
        <begin position="140"/>
        <end position="254"/>
    </location>
</feature>
<dbReference type="GO" id="GO:0046872">
    <property type="term" value="F:metal ion binding"/>
    <property type="evidence" value="ECO:0007669"/>
    <property type="project" value="InterPro"/>
</dbReference>
<dbReference type="PANTHER" id="PTHR40758:SF1">
    <property type="entry name" value="CONSERVED PROTEIN"/>
    <property type="match status" value="1"/>
</dbReference>
<comment type="caution">
    <text evidence="3">The sequence shown here is derived from an EMBL/GenBank/DDBJ whole genome shotgun (WGS) entry which is preliminary data.</text>
</comment>